<evidence type="ECO:0000313" key="2">
    <source>
        <dbReference type="Proteomes" id="UP000012081"/>
    </source>
</evidence>
<sequence length="312" mass="36247">MITNVKRIRNWQKYSKHIPNGEQVFIGLEITDELMDDLQKIGFEDNLIPGRAICPSPELGRVSKFNAEGRLVKQRNLPKETAYRQVHWEWQTWDGQWHSGWRDVPYQRYPRKLIDPPSEYLTIIERGGKKFIVVSGSFVQGEIDGGVPTHKVNLMLELFGKADVLRQDMQAFIVPKLIKVNWRIIPEGELPWSQSKERLASYFQRVSASKLPLVKQRLETISKYQPEFIAQGVDGYRGYLVFGFTRHNLFVLESPEYGNATYVFEGDWKQVSQLTKAEILAGNLHKHRVVHMTSWEKEIEQILKPALIMNLV</sequence>
<dbReference type="PATRIC" id="fig|1300222.3.peg.2793"/>
<proteinExistence type="predicted"/>
<dbReference type="EMBL" id="APBN01000004">
    <property type="protein sequence ID" value="EMT52646.1"/>
    <property type="molecule type" value="Genomic_DNA"/>
</dbReference>
<dbReference type="OrthoDB" id="4775248at2"/>
<keyword evidence="2" id="KW-1185">Reference proteome</keyword>
<comment type="caution">
    <text evidence="1">The sequence shown here is derived from an EMBL/GenBank/DDBJ whole genome shotgun (WGS) entry which is preliminary data.</text>
</comment>
<dbReference type="RefSeq" id="WP_003388800.1">
    <property type="nucleotide sequence ID" value="NZ_APBN01000004.1"/>
</dbReference>
<dbReference type="Proteomes" id="UP000012081">
    <property type="component" value="Unassembled WGS sequence"/>
</dbReference>
<accession>M8E034</accession>
<gene>
    <name evidence="1" type="ORF">I532_13354</name>
</gene>
<reference evidence="1 2" key="1">
    <citation type="submission" date="2013-03" db="EMBL/GenBank/DDBJ databases">
        <title>Assembly of a new bacterial strain Brevibacillus borstelensis AK1.</title>
        <authorList>
            <person name="Rajan I."/>
            <person name="PoliReddy D."/>
            <person name="Sugumar T."/>
            <person name="Rathinam K."/>
            <person name="Alqarawi S."/>
            <person name="Khalil A.B."/>
            <person name="Sivakumar N."/>
        </authorList>
    </citation>
    <scope>NUCLEOTIDE SEQUENCE [LARGE SCALE GENOMIC DNA]</scope>
    <source>
        <strain evidence="1 2">AK1</strain>
    </source>
</reference>
<evidence type="ECO:0000313" key="1">
    <source>
        <dbReference type="EMBL" id="EMT52646.1"/>
    </source>
</evidence>
<organism evidence="1 2">
    <name type="scientific">Brevibacillus borstelensis AK1</name>
    <dbReference type="NCBI Taxonomy" id="1300222"/>
    <lineage>
        <taxon>Bacteria</taxon>
        <taxon>Bacillati</taxon>
        <taxon>Bacillota</taxon>
        <taxon>Bacilli</taxon>
        <taxon>Bacillales</taxon>
        <taxon>Paenibacillaceae</taxon>
        <taxon>Brevibacillus</taxon>
    </lineage>
</organism>
<dbReference type="AlphaFoldDB" id="M8E034"/>
<name>M8E034_9BACL</name>
<protein>
    <submittedName>
        <fullName evidence="1">Uncharacterized protein</fullName>
    </submittedName>
</protein>